<accession>A0A392P6W3</accession>
<dbReference type="EMBL" id="LXQA010066684">
    <property type="protein sequence ID" value="MCI07793.1"/>
    <property type="molecule type" value="Genomic_DNA"/>
</dbReference>
<sequence>MIFFSQIENLIFQNQNQKNQNILSNGEEVLDTREDVGLQNGVVMSLESPSTSLEHVQNDVKDKFVVVLCITFGSGLVCGSLTNETMPWRQRGHAIEPGGPCVLVEAEFVEQ</sequence>
<evidence type="ECO:0000313" key="2">
    <source>
        <dbReference type="Proteomes" id="UP000265520"/>
    </source>
</evidence>
<dbReference type="AlphaFoldDB" id="A0A392P6W3"/>
<feature type="non-terminal residue" evidence="1">
    <location>
        <position position="111"/>
    </location>
</feature>
<protein>
    <submittedName>
        <fullName evidence="1">Uncharacterized protein</fullName>
    </submittedName>
</protein>
<proteinExistence type="predicted"/>
<reference evidence="1 2" key="1">
    <citation type="journal article" date="2018" name="Front. Plant Sci.">
        <title>Red Clover (Trifolium pratense) and Zigzag Clover (T. medium) - A Picture of Genomic Similarities and Differences.</title>
        <authorList>
            <person name="Dluhosova J."/>
            <person name="Istvanek J."/>
            <person name="Nedelnik J."/>
            <person name="Repkova J."/>
        </authorList>
    </citation>
    <scope>NUCLEOTIDE SEQUENCE [LARGE SCALE GENOMIC DNA]</scope>
    <source>
        <strain evidence="2">cv. 10/8</strain>
        <tissue evidence="1">Leaf</tissue>
    </source>
</reference>
<evidence type="ECO:0000313" key="1">
    <source>
        <dbReference type="EMBL" id="MCI07793.1"/>
    </source>
</evidence>
<comment type="caution">
    <text evidence="1">The sequence shown here is derived from an EMBL/GenBank/DDBJ whole genome shotgun (WGS) entry which is preliminary data.</text>
</comment>
<organism evidence="1 2">
    <name type="scientific">Trifolium medium</name>
    <dbReference type="NCBI Taxonomy" id="97028"/>
    <lineage>
        <taxon>Eukaryota</taxon>
        <taxon>Viridiplantae</taxon>
        <taxon>Streptophyta</taxon>
        <taxon>Embryophyta</taxon>
        <taxon>Tracheophyta</taxon>
        <taxon>Spermatophyta</taxon>
        <taxon>Magnoliopsida</taxon>
        <taxon>eudicotyledons</taxon>
        <taxon>Gunneridae</taxon>
        <taxon>Pentapetalae</taxon>
        <taxon>rosids</taxon>
        <taxon>fabids</taxon>
        <taxon>Fabales</taxon>
        <taxon>Fabaceae</taxon>
        <taxon>Papilionoideae</taxon>
        <taxon>50 kb inversion clade</taxon>
        <taxon>NPAAA clade</taxon>
        <taxon>Hologalegina</taxon>
        <taxon>IRL clade</taxon>
        <taxon>Trifolieae</taxon>
        <taxon>Trifolium</taxon>
    </lineage>
</organism>
<keyword evidence="2" id="KW-1185">Reference proteome</keyword>
<name>A0A392P6W3_9FABA</name>
<dbReference type="Proteomes" id="UP000265520">
    <property type="component" value="Unassembled WGS sequence"/>
</dbReference>